<dbReference type="GO" id="GO:0005737">
    <property type="term" value="C:cytoplasm"/>
    <property type="evidence" value="ECO:0007669"/>
    <property type="project" value="UniProtKB-SubCell"/>
</dbReference>
<dbReference type="SUPFAM" id="SSF53067">
    <property type="entry name" value="Actin-like ATPase domain"/>
    <property type="match status" value="2"/>
</dbReference>
<evidence type="ECO:0000313" key="10">
    <source>
        <dbReference type="EMBL" id="SHF12213.1"/>
    </source>
</evidence>
<gene>
    <name evidence="8" type="primary">tsaD</name>
    <name evidence="10" type="ORF">SAMN02745218_01510</name>
</gene>
<sequence length="336" mass="35752">MSIKILAIETSCDETSAAVVVDGLEVLSNIISSQVDLHRKFGGVVPEVASRKHLELINHVIQEALAQAGLKFDDLDGVAVTQGPGLVGALLVGVAAAKAIAFALEIPLIAVNHLEGHIYANFLVRPDLPFPLICLVVSGGHTDLVLIRHHGDYQLLGSTRDDAAGEAFDKVARVLELGYPGGPAIERLAREGNEEAIDFPRAHLEGFDFSFSGLKTAVLQYLNRLRQKGEKVNLADVAASFQKAVVDVLVDKTLQAARTYDCPAIILAGGVAANGRLRSALVSRARREGLEVFYPPPVLCTDNAAMIGCAAYYKFLRGDLAPLTLNAVPGLPLVAP</sequence>
<feature type="binding site" evidence="8">
    <location>
        <position position="302"/>
    </location>
    <ligand>
        <name>Fe cation</name>
        <dbReference type="ChEBI" id="CHEBI:24875"/>
    </ligand>
</feature>
<comment type="subcellular location">
    <subcellularLocation>
        <location evidence="8">Cytoplasm</location>
    </subcellularLocation>
</comment>
<feature type="binding site" evidence="8">
    <location>
        <position position="113"/>
    </location>
    <ligand>
        <name>Fe cation</name>
        <dbReference type="ChEBI" id="CHEBI:24875"/>
    </ligand>
</feature>
<keyword evidence="6 8" id="KW-0012">Acyltransferase</keyword>
<dbReference type="FunFam" id="3.30.420.40:FF:000012">
    <property type="entry name" value="tRNA N6-adenosine threonylcarbamoyltransferase"/>
    <property type="match status" value="1"/>
</dbReference>
<dbReference type="GO" id="GO:0005506">
    <property type="term" value="F:iron ion binding"/>
    <property type="evidence" value="ECO:0007669"/>
    <property type="project" value="UniProtKB-UniRule"/>
</dbReference>
<feature type="binding site" evidence="8">
    <location>
        <position position="186"/>
    </location>
    <ligand>
        <name>substrate</name>
    </ligand>
</feature>
<keyword evidence="5 8" id="KW-0408">Iron</keyword>
<accession>A0A1M4Z2B4</accession>
<dbReference type="RefSeq" id="WP_073164707.1">
    <property type="nucleotide sequence ID" value="NZ_FQUW01000015.1"/>
</dbReference>
<feature type="binding site" evidence="8">
    <location>
        <position position="169"/>
    </location>
    <ligand>
        <name>substrate</name>
    </ligand>
</feature>
<evidence type="ECO:0000256" key="5">
    <source>
        <dbReference type="ARBA" id="ARBA00023004"/>
    </source>
</evidence>
<reference evidence="11" key="1">
    <citation type="submission" date="2016-11" db="EMBL/GenBank/DDBJ databases">
        <authorList>
            <person name="Varghese N."/>
            <person name="Submissions S."/>
        </authorList>
    </citation>
    <scope>NUCLEOTIDE SEQUENCE [LARGE SCALE GENOMIC DNA]</scope>
    <source>
        <strain evidence="11">DSM 11792</strain>
    </source>
</reference>
<feature type="binding site" evidence="8">
    <location>
        <position position="182"/>
    </location>
    <ligand>
        <name>substrate</name>
    </ligand>
</feature>
<dbReference type="PANTHER" id="PTHR11735">
    <property type="entry name" value="TRNA N6-ADENOSINE THREONYLCARBAMOYLTRANSFERASE"/>
    <property type="match status" value="1"/>
</dbReference>
<dbReference type="Gene3D" id="3.30.420.40">
    <property type="match status" value="2"/>
</dbReference>
<comment type="cofactor">
    <cofactor evidence="8">
        <name>Fe(2+)</name>
        <dbReference type="ChEBI" id="CHEBI:29033"/>
    </cofactor>
    <text evidence="8">Binds 1 Fe(2+) ion per subunit.</text>
</comment>
<keyword evidence="3 8" id="KW-0819">tRNA processing</keyword>
<protein>
    <recommendedName>
        <fullName evidence="8">tRNA N6-adenosine threonylcarbamoyltransferase</fullName>
        <ecNumber evidence="8">2.3.1.234</ecNumber>
    </recommendedName>
    <alternativeName>
        <fullName evidence="8">N6-L-threonylcarbamoyladenine synthase</fullName>
        <shortName evidence="8">t(6)A synthase</shortName>
    </alternativeName>
    <alternativeName>
        <fullName evidence="8">t(6)A37 threonylcarbamoyladenosine biosynthesis protein TsaD</fullName>
    </alternativeName>
    <alternativeName>
        <fullName evidence="8">tRNA threonylcarbamoyladenosine biosynthesis protein TsaD</fullName>
    </alternativeName>
</protein>
<comment type="function">
    <text evidence="8">Required for the formation of a threonylcarbamoyl group on adenosine at position 37 (t(6)A37) in tRNAs that read codons beginning with adenine. Is involved in the transfer of the threonylcarbamoyl moiety of threonylcarbamoyl-AMP (TC-AMP) to the N6 group of A37, together with TsaE and TsaB. TsaD likely plays a direct catalytic role in this reaction.</text>
</comment>
<dbReference type="InterPro" id="IPR022450">
    <property type="entry name" value="TsaD"/>
</dbReference>
<keyword evidence="4 8" id="KW-0479">Metal-binding</keyword>
<dbReference type="NCBIfam" id="TIGR03723">
    <property type="entry name" value="T6A_TsaD_YgjD"/>
    <property type="match status" value="1"/>
</dbReference>
<keyword evidence="1 8" id="KW-0963">Cytoplasm</keyword>
<feature type="binding site" evidence="8">
    <location>
        <begin position="136"/>
        <end position="140"/>
    </location>
    <ligand>
        <name>substrate</name>
    </ligand>
</feature>
<evidence type="ECO:0000256" key="7">
    <source>
        <dbReference type="ARBA" id="ARBA00048117"/>
    </source>
</evidence>
<dbReference type="InterPro" id="IPR000905">
    <property type="entry name" value="Gcp-like_dom"/>
</dbReference>
<comment type="similarity">
    <text evidence="8">Belongs to the KAE1 / TsaD family.</text>
</comment>
<dbReference type="GO" id="GO:0061711">
    <property type="term" value="F:tRNA N(6)-L-threonylcarbamoyladenine synthase activity"/>
    <property type="evidence" value="ECO:0007669"/>
    <property type="project" value="UniProtKB-EC"/>
</dbReference>
<dbReference type="InterPro" id="IPR043129">
    <property type="entry name" value="ATPase_NBD"/>
</dbReference>
<comment type="catalytic activity">
    <reaction evidence="7 8">
        <text>L-threonylcarbamoyladenylate + adenosine(37) in tRNA = N(6)-L-threonylcarbamoyladenosine(37) in tRNA + AMP + H(+)</text>
        <dbReference type="Rhea" id="RHEA:37059"/>
        <dbReference type="Rhea" id="RHEA-COMP:10162"/>
        <dbReference type="Rhea" id="RHEA-COMP:10163"/>
        <dbReference type="ChEBI" id="CHEBI:15378"/>
        <dbReference type="ChEBI" id="CHEBI:73682"/>
        <dbReference type="ChEBI" id="CHEBI:74411"/>
        <dbReference type="ChEBI" id="CHEBI:74418"/>
        <dbReference type="ChEBI" id="CHEBI:456215"/>
        <dbReference type="EC" id="2.3.1.234"/>
    </reaction>
</comment>
<organism evidence="10 11">
    <name type="scientific">Desulfofundulus australicus DSM 11792</name>
    <dbReference type="NCBI Taxonomy" id="1121425"/>
    <lineage>
        <taxon>Bacteria</taxon>
        <taxon>Bacillati</taxon>
        <taxon>Bacillota</taxon>
        <taxon>Clostridia</taxon>
        <taxon>Eubacteriales</taxon>
        <taxon>Peptococcaceae</taxon>
        <taxon>Desulfofundulus</taxon>
    </lineage>
</organism>
<evidence type="ECO:0000313" key="11">
    <source>
        <dbReference type="Proteomes" id="UP000184196"/>
    </source>
</evidence>
<dbReference type="NCBIfam" id="TIGR00329">
    <property type="entry name" value="gcp_kae1"/>
    <property type="match status" value="1"/>
</dbReference>
<dbReference type="InterPro" id="IPR017861">
    <property type="entry name" value="KAE1/TsaD"/>
</dbReference>
<keyword evidence="2 8" id="KW-0808">Transferase</keyword>
<dbReference type="OrthoDB" id="9806197at2"/>
<dbReference type="PANTHER" id="PTHR11735:SF6">
    <property type="entry name" value="TRNA N6-ADENOSINE THREONYLCARBAMOYLTRANSFERASE, MITOCHONDRIAL"/>
    <property type="match status" value="1"/>
</dbReference>
<dbReference type="Pfam" id="PF00814">
    <property type="entry name" value="TsaD"/>
    <property type="match status" value="1"/>
</dbReference>
<feature type="domain" description="Gcp-like" evidence="9">
    <location>
        <begin position="25"/>
        <end position="308"/>
    </location>
</feature>
<dbReference type="PRINTS" id="PR00789">
    <property type="entry name" value="OSIALOPTASE"/>
</dbReference>
<dbReference type="FunFam" id="3.30.420.40:FF:000040">
    <property type="entry name" value="tRNA N6-adenosine threonylcarbamoyltransferase"/>
    <property type="match status" value="1"/>
</dbReference>
<feature type="binding site" evidence="8">
    <location>
        <position position="274"/>
    </location>
    <ligand>
        <name>substrate</name>
    </ligand>
</feature>
<evidence type="ECO:0000256" key="1">
    <source>
        <dbReference type="ARBA" id="ARBA00022490"/>
    </source>
</evidence>
<dbReference type="EMBL" id="FQUW01000015">
    <property type="protein sequence ID" value="SHF12213.1"/>
    <property type="molecule type" value="Genomic_DNA"/>
</dbReference>
<name>A0A1M4Z2B4_9FIRM</name>
<evidence type="ECO:0000256" key="8">
    <source>
        <dbReference type="HAMAP-Rule" id="MF_01445"/>
    </source>
</evidence>
<proteinExistence type="inferred from homology"/>
<dbReference type="GO" id="GO:0002949">
    <property type="term" value="P:tRNA threonylcarbamoyladenosine modification"/>
    <property type="evidence" value="ECO:0007669"/>
    <property type="project" value="UniProtKB-UniRule"/>
</dbReference>
<dbReference type="EC" id="2.3.1.234" evidence="8"/>
<evidence type="ECO:0000259" key="9">
    <source>
        <dbReference type="Pfam" id="PF00814"/>
    </source>
</evidence>
<evidence type="ECO:0000256" key="6">
    <source>
        <dbReference type="ARBA" id="ARBA00023315"/>
    </source>
</evidence>
<evidence type="ECO:0000256" key="4">
    <source>
        <dbReference type="ARBA" id="ARBA00022723"/>
    </source>
</evidence>
<dbReference type="Proteomes" id="UP000184196">
    <property type="component" value="Unassembled WGS sequence"/>
</dbReference>
<feature type="binding site" evidence="8">
    <location>
        <position position="117"/>
    </location>
    <ligand>
        <name>Fe cation</name>
        <dbReference type="ChEBI" id="CHEBI:24875"/>
    </ligand>
</feature>
<keyword evidence="11" id="KW-1185">Reference proteome</keyword>
<dbReference type="AlphaFoldDB" id="A0A1M4Z2B4"/>
<evidence type="ECO:0000256" key="3">
    <source>
        <dbReference type="ARBA" id="ARBA00022694"/>
    </source>
</evidence>
<dbReference type="CDD" id="cd24133">
    <property type="entry name" value="ASKHA_NBD_TsaD_bac"/>
    <property type="match status" value="1"/>
</dbReference>
<evidence type="ECO:0000256" key="2">
    <source>
        <dbReference type="ARBA" id="ARBA00022679"/>
    </source>
</evidence>
<dbReference type="HAMAP" id="MF_01445">
    <property type="entry name" value="TsaD"/>
    <property type="match status" value="1"/>
</dbReference>